<evidence type="ECO:0008006" key="3">
    <source>
        <dbReference type="Google" id="ProtNLM"/>
    </source>
</evidence>
<sequence length="238" mass="25043">MTTTTAFSGSTPGSPGLACTTTVGSYDAAGNPTETTLAIPTGAPTFGGTSYKTTLYYNADSSLQAKSLPAMGGLPAEIVRNSYDSWGRLSGVRGTSIVLANTVYSPIGQLAEFARVNGSTSSAYSTYGYDPATRAVLAIKDNAVFGGRGHYVADRTYTRDGVGNVTSATMNSVLPTSGMQKTCYTYDSLRRLGVAYPLVYGFEAAKSTILTGSYGCANWFEFDAGLHEGRYSSCGRRR</sequence>
<dbReference type="Gene3D" id="2.180.10.10">
    <property type="entry name" value="RHS repeat-associated core"/>
    <property type="match status" value="1"/>
</dbReference>
<reference evidence="1 2" key="1">
    <citation type="submission" date="2021-04" db="EMBL/GenBank/DDBJ databases">
        <title>Whole genome analysis of root endophytic bacterium Microbacterium paraoxydans ku-mp colonizing RP-bio226 rice variety.</title>
        <authorList>
            <person name="Ulaganathan K."/>
            <person name="Latha B."/>
        </authorList>
    </citation>
    <scope>NUCLEOTIDE SEQUENCE [LARGE SCALE GENOMIC DNA]</scope>
    <source>
        <strain evidence="2">ku-mp</strain>
    </source>
</reference>
<keyword evidence="2" id="KW-1185">Reference proteome</keyword>
<dbReference type="EMBL" id="JAGTUK010000003">
    <property type="protein sequence ID" value="MBS0024702.1"/>
    <property type="molecule type" value="Genomic_DNA"/>
</dbReference>
<dbReference type="RefSeq" id="WP_211543831.1">
    <property type="nucleotide sequence ID" value="NZ_JAGTUK010000003.1"/>
</dbReference>
<proteinExistence type="predicted"/>
<accession>A0ABS5IR25</accession>
<dbReference type="Proteomes" id="UP000678243">
    <property type="component" value="Unassembled WGS sequence"/>
</dbReference>
<organism evidence="1 2">
    <name type="scientific">Microbacterium paraoxydans</name>
    <dbReference type="NCBI Taxonomy" id="199592"/>
    <lineage>
        <taxon>Bacteria</taxon>
        <taxon>Bacillati</taxon>
        <taxon>Actinomycetota</taxon>
        <taxon>Actinomycetes</taxon>
        <taxon>Micrococcales</taxon>
        <taxon>Microbacteriaceae</taxon>
        <taxon>Microbacterium</taxon>
    </lineage>
</organism>
<protein>
    <recommendedName>
        <fullName evidence="3">YD repeat-containing protein</fullName>
    </recommendedName>
</protein>
<evidence type="ECO:0000313" key="1">
    <source>
        <dbReference type="EMBL" id="MBS0024702.1"/>
    </source>
</evidence>
<gene>
    <name evidence="1" type="ORF">KE274_11330</name>
</gene>
<comment type="caution">
    <text evidence="1">The sequence shown here is derived from an EMBL/GenBank/DDBJ whole genome shotgun (WGS) entry which is preliminary data.</text>
</comment>
<evidence type="ECO:0000313" key="2">
    <source>
        <dbReference type="Proteomes" id="UP000678243"/>
    </source>
</evidence>
<name>A0ABS5IR25_9MICO</name>